<evidence type="ECO:0000256" key="16">
    <source>
        <dbReference type="PROSITE-ProRule" id="PRU00110"/>
    </source>
</evidence>
<dbReference type="PANTHER" id="PTHR45339:SF1">
    <property type="entry name" value="HYBRID SIGNAL TRANSDUCTION HISTIDINE KINASE J"/>
    <property type="match status" value="1"/>
</dbReference>
<dbReference type="SMART" id="SM00387">
    <property type="entry name" value="HATPase_c"/>
    <property type="match status" value="1"/>
</dbReference>
<dbReference type="Pfam" id="PF00072">
    <property type="entry name" value="Response_reg"/>
    <property type="match status" value="2"/>
</dbReference>
<dbReference type="InterPro" id="IPR035965">
    <property type="entry name" value="PAS-like_dom_sf"/>
</dbReference>
<dbReference type="NCBIfam" id="TIGR00229">
    <property type="entry name" value="sensory_box"/>
    <property type="match status" value="2"/>
</dbReference>
<proteinExistence type="predicted"/>
<evidence type="ECO:0000313" key="22">
    <source>
        <dbReference type="EMBL" id="OAQ38005.1"/>
    </source>
</evidence>
<evidence type="ECO:0000256" key="8">
    <source>
        <dbReference type="ARBA" id="ARBA00022741"/>
    </source>
</evidence>
<sequence>MQTGPESSLEEKRLAALKSYQILDTLPKETFDRFTKLASIICNTPISLVSLIDEDRQWFKSKVGLDVNQTPRDIAFCHHSILGQDIMEVQDATKDFRFKNNPLVTSDPNIKFYAGYPLKDSNGYNLGTICVIDRVPRKLDDHQKEALKILGDAVVDLIAQQRKVQETENFNELFKISKDIICVFDYDGIFRNVNPAFGKLLSYQEDYILNRSIYDFIHPDDLSATKNKLQSLAKGNKTVVFTNRLKGKDDSYKILQWAATPEPSSQLFFAIARDITTEKEKEILIERSEARLRAFFENSSGFMCTHNLAGKILTINSAGAKSLGYETEELVGHFLHEVVPESRKQALQMYLEGIVTQGKMQGLMYTKHKKGNVLTWLFNNVLETDANGDKYVIGNAVDITERHQLEADLKRTKEMLETTNEVAKIGAWEADMVSQNIYWSNVTKEIHEVEEDFIPSLESGISFYTKEHQEIILNAFNEAKDLGIPFDLELQIKTKKGKYIWIRSIGKTEFIKGKCVRIYGTFQDINENYLHRSDLKKAKLIADQANSAKSEFLASMSHEIRTPLNGVIGFTDLVLKTTLNQTQQQYLNIVNQSANSLLVIINDILDFSKIEAGKLELDIEKSDLFELSSQASDIITYQAQNKGLEVLLNIDPKLPRFVFIDNIRLKQVLVNLLGNAVKFTESGEIELKIYADSNINDSEIDFHFEVRDTGIGIQSDKQNKIFEAFSQEDASTTKKYGGTGLGLTISNKLLGLMGSKLQLKSRVGQGSTFYFKIRLKAEEGNSLSTSDLSHIKNVLVVDDNENNRIILRQMLLLKNIKVTEAKNGLEALQLLTEGKGYDVILMDYHMPFMDGLETIEKIRNNFNINAEEQPIMLLHSSSDDEKIINICEKNGVRIRMVKPIKMQDLFNKLTKINKPHEPEIKQGETSNNLNNQLYKILVAEDNIVNKLLAKTVIERILPNAIVYEVNNGLEAVNQYKLIKFDLILMDLQMPEMNGYEATQNIRIIEEKQTRTPIIALTAGNILGEKEKCLAIGMDDFVAKPFVEKDLNDLFSKWLINKEAIPSSPIQKEIPVRFNRDKVRDFMGNDTDTIKIVLNLTIKEIQSADDNFKKLISDPNPNLMAIKALGHKLYGTAAGTGLEILSAMARQIEWLEKADNNELKKLYKEVSKEIELCKDLIHSELASF</sequence>
<evidence type="ECO:0000256" key="4">
    <source>
        <dbReference type="ARBA" id="ARBA00022475"/>
    </source>
</evidence>
<dbReference type="SMART" id="SM00091">
    <property type="entry name" value="PAS"/>
    <property type="match status" value="2"/>
</dbReference>
<dbReference type="InterPro" id="IPR003661">
    <property type="entry name" value="HisK_dim/P_dom"/>
</dbReference>
<dbReference type="Proteomes" id="UP000078459">
    <property type="component" value="Unassembled WGS sequence"/>
</dbReference>
<dbReference type="GO" id="GO:0005886">
    <property type="term" value="C:plasma membrane"/>
    <property type="evidence" value="ECO:0007669"/>
    <property type="project" value="UniProtKB-SubCell"/>
</dbReference>
<dbReference type="SUPFAM" id="SSF47226">
    <property type="entry name" value="Histidine-containing phosphotransfer domain, HPT domain"/>
    <property type="match status" value="1"/>
</dbReference>
<dbReference type="Pfam" id="PF08447">
    <property type="entry name" value="PAS_3"/>
    <property type="match status" value="2"/>
</dbReference>
<dbReference type="Gene3D" id="3.30.565.10">
    <property type="entry name" value="Histidine kinase-like ATPase, C-terminal domain"/>
    <property type="match status" value="1"/>
</dbReference>
<dbReference type="InterPro" id="IPR013656">
    <property type="entry name" value="PAS_4"/>
</dbReference>
<dbReference type="FunFam" id="1.10.287.130:FF:000002">
    <property type="entry name" value="Two-component osmosensing histidine kinase"/>
    <property type="match status" value="1"/>
</dbReference>
<dbReference type="SUPFAM" id="SSF52172">
    <property type="entry name" value="CheY-like"/>
    <property type="match status" value="2"/>
</dbReference>
<dbReference type="EMBL" id="LWHJ01000032">
    <property type="protein sequence ID" value="OAQ38005.1"/>
    <property type="molecule type" value="Genomic_DNA"/>
</dbReference>
<keyword evidence="10" id="KW-0067">ATP-binding</keyword>
<dbReference type="InterPro" id="IPR036890">
    <property type="entry name" value="HATPase_C_sf"/>
</dbReference>
<evidence type="ECO:0000256" key="5">
    <source>
        <dbReference type="ARBA" id="ARBA00022553"/>
    </source>
</evidence>
<keyword evidence="8" id="KW-0547">Nucleotide-binding</keyword>
<dbReference type="FunFam" id="3.30.565.10:FF:000010">
    <property type="entry name" value="Sensor histidine kinase RcsC"/>
    <property type="match status" value="1"/>
</dbReference>
<evidence type="ECO:0000256" key="11">
    <source>
        <dbReference type="ARBA" id="ARBA00022989"/>
    </source>
</evidence>
<keyword evidence="9 22" id="KW-0418">Kinase</keyword>
<evidence type="ECO:0000256" key="3">
    <source>
        <dbReference type="ARBA" id="ARBA00012438"/>
    </source>
</evidence>
<dbReference type="InterPro" id="IPR029016">
    <property type="entry name" value="GAF-like_dom_sf"/>
</dbReference>
<dbReference type="InterPro" id="IPR008207">
    <property type="entry name" value="Sig_transdc_His_kin_Hpt_dom"/>
</dbReference>
<reference evidence="22 23" key="2">
    <citation type="submission" date="2016-06" db="EMBL/GenBank/DDBJ databases">
        <title>Pedobacter psychrophilus sp. nov., isolated from Antarctic fragmentary rock.</title>
        <authorList>
            <person name="Svec P."/>
        </authorList>
    </citation>
    <scope>NUCLEOTIDE SEQUENCE [LARGE SCALE GENOMIC DNA]</scope>
    <source>
        <strain evidence="22 23">CCM 8644</strain>
    </source>
</reference>
<evidence type="ECO:0000256" key="7">
    <source>
        <dbReference type="ARBA" id="ARBA00022692"/>
    </source>
</evidence>
<keyword evidence="23" id="KW-1185">Reference proteome</keyword>
<gene>
    <name evidence="22" type="ORF">A5893_16695</name>
</gene>
<dbReference type="SMART" id="SM00086">
    <property type="entry name" value="PAC"/>
    <property type="match status" value="3"/>
</dbReference>
<evidence type="ECO:0000256" key="10">
    <source>
        <dbReference type="ARBA" id="ARBA00022840"/>
    </source>
</evidence>
<comment type="catalytic activity">
    <reaction evidence="1">
        <text>ATP + protein L-histidine = ADP + protein N-phospho-L-histidine.</text>
        <dbReference type="EC" id="2.7.13.3"/>
    </reaction>
</comment>
<dbReference type="InterPro" id="IPR011006">
    <property type="entry name" value="CheY-like_superfamily"/>
</dbReference>
<dbReference type="RefSeq" id="WP_068823828.1">
    <property type="nucleotide sequence ID" value="NZ_LWHJ01000032.1"/>
</dbReference>
<keyword evidence="7" id="KW-0812">Transmembrane</keyword>
<feature type="domain" description="Response regulatory" evidence="19">
    <location>
        <begin position="935"/>
        <end position="1054"/>
    </location>
</feature>
<dbReference type="InterPro" id="IPR036097">
    <property type="entry name" value="HisK_dim/P_sf"/>
</dbReference>
<dbReference type="PROSITE" id="PS50109">
    <property type="entry name" value="HIS_KIN"/>
    <property type="match status" value="1"/>
</dbReference>
<dbReference type="PROSITE" id="PS50894">
    <property type="entry name" value="HPT"/>
    <property type="match status" value="1"/>
</dbReference>
<dbReference type="InterPro" id="IPR013655">
    <property type="entry name" value="PAS_fold_3"/>
</dbReference>
<dbReference type="Gene3D" id="1.20.120.160">
    <property type="entry name" value="HPT domain"/>
    <property type="match status" value="1"/>
</dbReference>
<evidence type="ECO:0000259" key="20">
    <source>
        <dbReference type="PROSITE" id="PS50112"/>
    </source>
</evidence>
<dbReference type="Gene3D" id="1.10.287.130">
    <property type="match status" value="1"/>
</dbReference>
<dbReference type="SUPFAM" id="SSF47384">
    <property type="entry name" value="Homodimeric domain of signal transducing histidine kinase"/>
    <property type="match status" value="1"/>
</dbReference>
<keyword evidence="5 17" id="KW-0597">Phosphoprotein</keyword>
<name>A0A179DAD3_9SPHI</name>
<comment type="subunit">
    <text evidence="14">At low DSF concentrations, interacts with RpfF.</text>
</comment>
<evidence type="ECO:0000256" key="12">
    <source>
        <dbReference type="ARBA" id="ARBA00023012"/>
    </source>
</evidence>
<evidence type="ECO:0000256" key="13">
    <source>
        <dbReference type="ARBA" id="ARBA00023136"/>
    </source>
</evidence>
<feature type="domain" description="PAS" evidence="20">
    <location>
        <begin position="166"/>
        <end position="236"/>
    </location>
</feature>
<dbReference type="SMART" id="SM00448">
    <property type="entry name" value="REC"/>
    <property type="match status" value="2"/>
</dbReference>
<dbReference type="Pfam" id="PF02518">
    <property type="entry name" value="HATPase_c"/>
    <property type="match status" value="1"/>
</dbReference>
<evidence type="ECO:0000256" key="1">
    <source>
        <dbReference type="ARBA" id="ARBA00000085"/>
    </source>
</evidence>
<reference evidence="22 23" key="1">
    <citation type="submission" date="2016-04" db="EMBL/GenBank/DDBJ databases">
        <authorList>
            <person name="Evans L.H."/>
            <person name="Alamgir A."/>
            <person name="Owens N."/>
            <person name="Weber N.D."/>
            <person name="Virtaneva K."/>
            <person name="Barbian K."/>
            <person name="Babar A."/>
            <person name="Rosenke K."/>
        </authorList>
    </citation>
    <scope>NUCLEOTIDE SEQUENCE [LARGE SCALE GENOMIC DNA]</scope>
    <source>
        <strain evidence="22 23">CCM 8644</strain>
    </source>
</reference>
<dbReference type="STRING" id="1826909.A5893_16695"/>
<organism evidence="22 23">
    <name type="scientific">Pedobacter psychrophilus</name>
    <dbReference type="NCBI Taxonomy" id="1826909"/>
    <lineage>
        <taxon>Bacteria</taxon>
        <taxon>Pseudomonadati</taxon>
        <taxon>Bacteroidota</taxon>
        <taxon>Sphingobacteriia</taxon>
        <taxon>Sphingobacteriales</taxon>
        <taxon>Sphingobacteriaceae</taxon>
        <taxon>Pedobacter</taxon>
    </lineage>
</organism>
<dbReference type="SUPFAM" id="SSF55785">
    <property type="entry name" value="PYP-like sensor domain (PAS domain)"/>
    <property type="match status" value="3"/>
</dbReference>
<dbReference type="InterPro" id="IPR004358">
    <property type="entry name" value="Sig_transdc_His_kin-like_C"/>
</dbReference>
<dbReference type="InterPro" id="IPR003594">
    <property type="entry name" value="HATPase_dom"/>
</dbReference>
<dbReference type="CDD" id="cd17546">
    <property type="entry name" value="REC_hyHK_CKI1_RcsC-like"/>
    <property type="match status" value="2"/>
</dbReference>
<dbReference type="Gene3D" id="3.30.450.20">
    <property type="entry name" value="PAS domain"/>
    <property type="match status" value="3"/>
</dbReference>
<dbReference type="CDD" id="cd00082">
    <property type="entry name" value="HisKA"/>
    <property type="match status" value="1"/>
</dbReference>
<dbReference type="GO" id="GO:0005524">
    <property type="term" value="F:ATP binding"/>
    <property type="evidence" value="ECO:0007669"/>
    <property type="project" value="UniProtKB-KW"/>
</dbReference>
<dbReference type="SUPFAM" id="SSF55874">
    <property type="entry name" value="ATPase domain of HSP90 chaperone/DNA topoisomerase II/histidine kinase"/>
    <property type="match status" value="1"/>
</dbReference>
<dbReference type="EC" id="2.7.13.3" evidence="3"/>
<feature type="modified residue" description="4-aspartylphosphate" evidence="17">
    <location>
        <position position="843"/>
    </location>
</feature>
<feature type="domain" description="Response regulatory" evidence="19">
    <location>
        <begin position="793"/>
        <end position="913"/>
    </location>
</feature>
<dbReference type="Pfam" id="PF08448">
    <property type="entry name" value="PAS_4"/>
    <property type="match status" value="1"/>
</dbReference>
<dbReference type="InterPro" id="IPR001789">
    <property type="entry name" value="Sig_transdc_resp-reg_receiver"/>
</dbReference>
<dbReference type="PROSITE" id="PS50112">
    <property type="entry name" value="PAS"/>
    <property type="match status" value="2"/>
</dbReference>
<evidence type="ECO:0000259" key="21">
    <source>
        <dbReference type="PROSITE" id="PS50894"/>
    </source>
</evidence>
<dbReference type="SMART" id="SM00388">
    <property type="entry name" value="HisKA"/>
    <property type="match status" value="1"/>
</dbReference>
<dbReference type="InterPro" id="IPR036641">
    <property type="entry name" value="HPT_dom_sf"/>
</dbReference>
<dbReference type="GO" id="GO:0000155">
    <property type="term" value="F:phosphorelay sensor kinase activity"/>
    <property type="evidence" value="ECO:0007669"/>
    <property type="project" value="InterPro"/>
</dbReference>
<dbReference type="OrthoDB" id="9811889at2"/>
<dbReference type="PROSITE" id="PS50110">
    <property type="entry name" value="RESPONSE_REGULATORY"/>
    <property type="match status" value="2"/>
</dbReference>
<dbReference type="Pfam" id="PF00512">
    <property type="entry name" value="HisKA"/>
    <property type="match status" value="1"/>
</dbReference>
<keyword evidence="6" id="KW-0808">Transferase</keyword>
<dbReference type="CDD" id="cd16922">
    <property type="entry name" value="HATPase_EvgS-ArcB-TorS-like"/>
    <property type="match status" value="1"/>
</dbReference>
<evidence type="ECO:0000256" key="2">
    <source>
        <dbReference type="ARBA" id="ARBA00004651"/>
    </source>
</evidence>
<feature type="domain" description="HPt" evidence="21">
    <location>
        <begin position="1085"/>
        <end position="1183"/>
    </location>
</feature>
<comment type="subcellular location">
    <subcellularLocation>
        <location evidence="2">Cell membrane</location>
        <topology evidence="2">Multi-pass membrane protein</topology>
    </subcellularLocation>
</comment>
<dbReference type="InterPro" id="IPR000014">
    <property type="entry name" value="PAS"/>
</dbReference>
<dbReference type="SUPFAM" id="SSF55781">
    <property type="entry name" value="GAF domain-like"/>
    <property type="match status" value="1"/>
</dbReference>
<dbReference type="PANTHER" id="PTHR45339">
    <property type="entry name" value="HYBRID SIGNAL TRANSDUCTION HISTIDINE KINASE J"/>
    <property type="match status" value="1"/>
</dbReference>
<dbReference type="AlphaFoldDB" id="A0A179DAD3"/>
<evidence type="ECO:0000256" key="14">
    <source>
        <dbReference type="ARBA" id="ARBA00064003"/>
    </source>
</evidence>
<dbReference type="InterPro" id="IPR001610">
    <property type="entry name" value="PAC"/>
</dbReference>
<feature type="domain" description="PAS" evidence="20">
    <location>
        <begin position="288"/>
        <end position="358"/>
    </location>
</feature>
<dbReference type="InterPro" id="IPR005467">
    <property type="entry name" value="His_kinase_dom"/>
</dbReference>
<evidence type="ECO:0000259" key="18">
    <source>
        <dbReference type="PROSITE" id="PS50109"/>
    </source>
</evidence>
<feature type="domain" description="Histidine kinase" evidence="18">
    <location>
        <begin position="555"/>
        <end position="777"/>
    </location>
</feature>
<keyword evidence="12" id="KW-0902">Two-component regulatory system</keyword>
<keyword evidence="11" id="KW-1133">Transmembrane helix</keyword>
<dbReference type="Gene3D" id="3.40.50.2300">
    <property type="match status" value="2"/>
</dbReference>
<evidence type="ECO:0000256" key="17">
    <source>
        <dbReference type="PROSITE-ProRule" id="PRU00169"/>
    </source>
</evidence>
<dbReference type="Gene3D" id="3.30.450.40">
    <property type="match status" value="1"/>
</dbReference>
<evidence type="ECO:0000313" key="23">
    <source>
        <dbReference type="Proteomes" id="UP000078459"/>
    </source>
</evidence>
<comment type="caution">
    <text evidence="22">The sequence shown here is derived from an EMBL/GenBank/DDBJ whole genome shotgun (WGS) entry which is preliminary data.</text>
</comment>
<evidence type="ECO:0000259" key="19">
    <source>
        <dbReference type="PROSITE" id="PS50110"/>
    </source>
</evidence>
<dbReference type="CDD" id="cd00130">
    <property type="entry name" value="PAS"/>
    <property type="match status" value="2"/>
</dbReference>
<protein>
    <recommendedName>
        <fullName evidence="15">Sensory/regulatory protein RpfC</fullName>
        <ecNumber evidence="3">2.7.13.3</ecNumber>
    </recommendedName>
</protein>
<feature type="modified residue" description="Phosphohistidine" evidence="16">
    <location>
        <position position="1126"/>
    </location>
</feature>
<keyword evidence="4" id="KW-1003">Cell membrane</keyword>
<feature type="modified residue" description="4-aspartylphosphate" evidence="17">
    <location>
        <position position="986"/>
    </location>
</feature>
<dbReference type="PRINTS" id="PR00344">
    <property type="entry name" value="BCTRLSENSOR"/>
</dbReference>
<evidence type="ECO:0000256" key="6">
    <source>
        <dbReference type="ARBA" id="ARBA00022679"/>
    </source>
</evidence>
<keyword evidence="13" id="KW-0472">Membrane</keyword>
<evidence type="ECO:0000256" key="9">
    <source>
        <dbReference type="ARBA" id="ARBA00022777"/>
    </source>
</evidence>
<accession>A0A179DAD3</accession>
<evidence type="ECO:0000256" key="15">
    <source>
        <dbReference type="ARBA" id="ARBA00068150"/>
    </source>
</evidence>